<name>A0AAD8R2G8_LOLMU</name>
<keyword evidence="3" id="KW-1185">Reference proteome</keyword>
<comment type="caution">
    <text evidence="2">The sequence shown here is derived from an EMBL/GenBank/DDBJ whole genome shotgun (WGS) entry which is preliminary data.</text>
</comment>
<dbReference type="EMBL" id="JAUUTY010000006">
    <property type="protein sequence ID" value="KAK1613598.1"/>
    <property type="molecule type" value="Genomic_DNA"/>
</dbReference>
<gene>
    <name evidence="2" type="ORF">QYE76_019115</name>
</gene>
<proteinExistence type="predicted"/>
<protein>
    <submittedName>
        <fullName evidence="2">Uncharacterized protein</fullName>
    </submittedName>
</protein>
<feature type="compositionally biased region" description="Basic and acidic residues" evidence="1">
    <location>
        <begin position="56"/>
        <end position="69"/>
    </location>
</feature>
<organism evidence="2 3">
    <name type="scientific">Lolium multiflorum</name>
    <name type="common">Italian ryegrass</name>
    <name type="synonym">Lolium perenne subsp. multiflorum</name>
    <dbReference type="NCBI Taxonomy" id="4521"/>
    <lineage>
        <taxon>Eukaryota</taxon>
        <taxon>Viridiplantae</taxon>
        <taxon>Streptophyta</taxon>
        <taxon>Embryophyta</taxon>
        <taxon>Tracheophyta</taxon>
        <taxon>Spermatophyta</taxon>
        <taxon>Magnoliopsida</taxon>
        <taxon>Liliopsida</taxon>
        <taxon>Poales</taxon>
        <taxon>Poaceae</taxon>
        <taxon>BOP clade</taxon>
        <taxon>Pooideae</taxon>
        <taxon>Poodae</taxon>
        <taxon>Poeae</taxon>
        <taxon>Poeae Chloroplast Group 2 (Poeae type)</taxon>
        <taxon>Loliodinae</taxon>
        <taxon>Loliinae</taxon>
        <taxon>Lolium</taxon>
    </lineage>
</organism>
<dbReference type="Proteomes" id="UP001231189">
    <property type="component" value="Unassembled WGS sequence"/>
</dbReference>
<feature type="region of interest" description="Disordered" evidence="1">
    <location>
        <begin position="1"/>
        <end position="25"/>
    </location>
</feature>
<sequence>MAATVQFEPVSLPDTPEGFKATGQSYVTPGKAKRLSDEDRAEVGWVSPSSPVSDLDSVRARERRSKLNHDRPSRRLVLEAVEAADKAVVAKNSPAPLLH</sequence>
<evidence type="ECO:0000313" key="2">
    <source>
        <dbReference type="EMBL" id="KAK1613598.1"/>
    </source>
</evidence>
<dbReference type="AlphaFoldDB" id="A0AAD8R2G8"/>
<feature type="compositionally biased region" description="Low complexity" evidence="1">
    <location>
        <begin position="46"/>
        <end position="55"/>
    </location>
</feature>
<reference evidence="2" key="1">
    <citation type="submission" date="2023-07" db="EMBL/GenBank/DDBJ databases">
        <title>A chromosome-level genome assembly of Lolium multiflorum.</title>
        <authorList>
            <person name="Chen Y."/>
            <person name="Copetti D."/>
            <person name="Kolliker R."/>
            <person name="Studer B."/>
        </authorList>
    </citation>
    <scope>NUCLEOTIDE SEQUENCE</scope>
    <source>
        <strain evidence="2">02402/16</strain>
        <tissue evidence="2">Leaf</tissue>
    </source>
</reference>
<accession>A0AAD8R2G8</accession>
<evidence type="ECO:0000313" key="3">
    <source>
        <dbReference type="Proteomes" id="UP001231189"/>
    </source>
</evidence>
<feature type="region of interest" description="Disordered" evidence="1">
    <location>
        <begin position="42"/>
        <end position="69"/>
    </location>
</feature>
<evidence type="ECO:0000256" key="1">
    <source>
        <dbReference type="SAM" id="MobiDB-lite"/>
    </source>
</evidence>